<sequence>MEITVWSAAWFAPFVLPICFYVAWSDMRSMRIPNHSVLALIAVFVVVGLIALPIVDYGWRFSHLVVVLLIGMLLNAGGLIGAGDAKFAAAAAPFIAFGDTKLLVVIFSATLLAAWITHRLAKYSPVRRLVPDWESWEQGWDFPMGLALGGALAIYMILGILYGA</sequence>
<name>A0A0P1I2D0_9RHOB</name>
<gene>
    <name evidence="3" type="ORF">PH7735_00577</name>
</gene>
<keyword evidence="1" id="KW-1133">Transmembrane helix</keyword>
<accession>A0A0P1I2D0</accession>
<keyword evidence="4" id="KW-1185">Reference proteome</keyword>
<dbReference type="STRING" id="1715693.PH7735_00577"/>
<feature type="domain" description="Prepilin type IV endopeptidase peptidase" evidence="2">
    <location>
        <begin position="15"/>
        <end position="115"/>
    </location>
</feature>
<keyword evidence="3" id="KW-0645">Protease</keyword>
<organism evidence="3 4">
    <name type="scientific">Shimia thalassica</name>
    <dbReference type="NCBI Taxonomy" id="1715693"/>
    <lineage>
        <taxon>Bacteria</taxon>
        <taxon>Pseudomonadati</taxon>
        <taxon>Pseudomonadota</taxon>
        <taxon>Alphaproteobacteria</taxon>
        <taxon>Rhodobacterales</taxon>
        <taxon>Roseobacteraceae</taxon>
    </lineage>
</organism>
<dbReference type="Gene3D" id="1.20.120.1220">
    <property type="match status" value="1"/>
</dbReference>
<dbReference type="AlphaFoldDB" id="A0A0P1I2D0"/>
<dbReference type="Pfam" id="PF01478">
    <property type="entry name" value="Peptidase_A24"/>
    <property type="match status" value="1"/>
</dbReference>
<dbReference type="GO" id="GO:0004190">
    <property type="term" value="F:aspartic-type endopeptidase activity"/>
    <property type="evidence" value="ECO:0007669"/>
    <property type="project" value="InterPro"/>
</dbReference>
<evidence type="ECO:0000259" key="2">
    <source>
        <dbReference type="Pfam" id="PF01478"/>
    </source>
</evidence>
<dbReference type="EMBL" id="CYTW01000001">
    <property type="protein sequence ID" value="CUJ86113.1"/>
    <property type="molecule type" value="Genomic_DNA"/>
</dbReference>
<dbReference type="GO" id="GO:0016020">
    <property type="term" value="C:membrane"/>
    <property type="evidence" value="ECO:0007669"/>
    <property type="project" value="InterPro"/>
</dbReference>
<feature type="transmembrane region" description="Helical" evidence="1">
    <location>
        <begin position="61"/>
        <end position="82"/>
    </location>
</feature>
<reference evidence="4" key="1">
    <citation type="submission" date="2015-09" db="EMBL/GenBank/DDBJ databases">
        <authorList>
            <person name="Rodrigo-Torres Lidia"/>
            <person name="Arahal R.David."/>
        </authorList>
    </citation>
    <scope>NUCLEOTIDE SEQUENCE [LARGE SCALE GENOMIC DNA]</scope>
    <source>
        <strain evidence="4">CECT 7735</strain>
    </source>
</reference>
<dbReference type="InterPro" id="IPR000045">
    <property type="entry name" value="Prepilin_IV_endopep_pep"/>
</dbReference>
<proteinExistence type="predicted"/>
<evidence type="ECO:0000256" key="1">
    <source>
        <dbReference type="SAM" id="Phobius"/>
    </source>
</evidence>
<keyword evidence="1" id="KW-0812">Transmembrane</keyword>
<dbReference type="Proteomes" id="UP000051870">
    <property type="component" value="Unassembled WGS sequence"/>
</dbReference>
<feature type="transmembrane region" description="Helical" evidence="1">
    <location>
        <begin position="94"/>
        <end position="116"/>
    </location>
</feature>
<feature type="transmembrane region" description="Helical" evidence="1">
    <location>
        <begin position="142"/>
        <end position="162"/>
    </location>
</feature>
<dbReference type="GeneID" id="83879655"/>
<dbReference type="GO" id="GO:0006508">
    <property type="term" value="P:proteolysis"/>
    <property type="evidence" value="ECO:0007669"/>
    <property type="project" value="UniProtKB-KW"/>
</dbReference>
<feature type="transmembrane region" description="Helical" evidence="1">
    <location>
        <begin position="6"/>
        <end position="24"/>
    </location>
</feature>
<evidence type="ECO:0000313" key="3">
    <source>
        <dbReference type="EMBL" id="CUJ86113.1"/>
    </source>
</evidence>
<protein>
    <submittedName>
        <fullName evidence="3">Flp pilus assembly protein, protease CpaA</fullName>
    </submittedName>
</protein>
<evidence type="ECO:0000313" key="4">
    <source>
        <dbReference type="Proteomes" id="UP000051870"/>
    </source>
</evidence>
<keyword evidence="1" id="KW-0472">Membrane</keyword>
<dbReference type="RefSeq" id="WP_058309800.1">
    <property type="nucleotide sequence ID" value="NZ_CANLZE010000001.1"/>
</dbReference>
<feature type="transmembrane region" description="Helical" evidence="1">
    <location>
        <begin position="36"/>
        <end position="55"/>
    </location>
</feature>
<keyword evidence="3" id="KW-0378">Hydrolase</keyword>